<protein>
    <submittedName>
        <fullName evidence="1">Uncharacterized protein</fullName>
    </submittedName>
</protein>
<keyword evidence="2" id="KW-1185">Reference proteome</keyword>
<evidence type="ECO:0000313" key="1">
    <source>
        <dbReference type="EMBL" id="KAJ3472158.1"/>
    </source>
</evidence>
<sequence>MNAVLPQWRRSIVTASLTVPWSFEVPFSDMVAAQDRITNEVQPLVEAATPGSGAYMNEADFQQRNFQEVFFGTNYELLHKVKSRWDPNSMLYAISGVGSDQWEVKQDGRLCQAPTTVQAAQSRVAVNTPQFLSMGNV</sequence>
<accession>A0ACC1QCN1</accession>
<dbReference type="Proteomes" id="UP001148737">
    <property type="component" value="Unassembled WGS sequence"/>
</dbReference>
<reference evidence="1" key="1">
    <citation type="submission" date="2022-07" db="EMBL/GenBank/DDBJ databases">
        <title>Genome Sequence of Lecanicillium saksenae.</title>
        <authorList>
            <person name="Buettner E."/>
        </authorList>
    </citation>
    <scope>NUCLEOTIDE SEQUENCE</scope>
    <source>
        <strain evidence="1">VT-O1</strain>
    </source>
</reference>
<dbReference type="EMBL" id="JANAKD010003412">
    <property type="protein sequence ID" value="KAJ3472158.1"/>
    <property type="molecule type" value="Genomic_DNA"/>
</dbReference>
<name>A0ACC1QCN1_9HYPO</name>
<evidence type="ECO:0000313" key="2">
    <source>
        <dbReference type="Proteomes" id="UP001148737"/>
    </source>
</evidence>
<comment type="caution">
    <text evidence="1">The sequence shown here is derived from an EMBL/GenBank/DDBJ whole genome shotgun (WGS) entry which is preliminary data.</text>
</comment>
<gene>
    <name evidence="1" type="ORF">NLG97_g11237</name>
</gene>
<organism evidence="1 2">
    <name type="scientific">Lecanicillium saksenae</name>
    <dbReference type="NCBI Taxonomy" id="468837"/>
    <lineage>
        <taxon>Eukaryota</taxon>
        <taxon>Fungi</taxon>
        <taxon>Dikarya</taxon>
        <taxon>Ascomycota</taxon>
        <taxon>Pezizomycotina</taxon>
        <taxon>Sordariomycetes</taxon>
        <taxon>Hypocreomycetidae</taxon>
        <taxon>Hypocreales</taxon>
        <taxon>Cordycipitaceae</taxon>
        <taxon>Lecanicillium</taxon>
    </lineage>
</organism>
<proteinExistence type="predicted"/>